<name>A0A9W8DNQ9_9FUNG</name>
<reference evidence="2" key="1">
    <citation type="submission" date="2022-07" db="EMBL/GenBank/DDBJ databases">
        <title>Phylogenomic reconstructions and comparative analyses of Kickxellomycotina fungi.</title>
        <authorList>
            <person name="Reynolds N.K."/>
            <person name="Stajich J.E."/>
            <person name="Barry K."/>
            <person name="Grigoriev I.V."/>
            <person name="Crous P."/>
            <person name="Smith M.E."/>
        </authorList>
    </citation>
    <scope>NUCLEOTIDE SEQUENCE</scope>
    <source>
        <strain evidence="2">NBRC 100468</strain>
    </source>
</reference>
<dbReference type="AlphaFoldDB" id="A0A9W8DNQ9"/>
<protein>
    <submittedName>
        <fullName evidence="2">Uncharacterized protein</fullName>
    </submittedName>
</protein>
<evidence type="ECO:0000313" key="2">
    <source>
        <dbReference type="EMBL" id="KAJ1918203.1"/>
    </source>
</evidence>
<feature type="coiled-coil region" evidence="1">
    <location>
        <begin position="55"/>
        <end position="151"/>
    </location>
</feature>
<sequence>MSQEFVDGYTDIVNKLTGNLYDNAQRQISINCEGFEVFNGKTMKTGLNYPTPESLGSLKDELEATTASMKNAMERLQGFHFSEVREAAQNATRSVKESTKKVDQLLRQVEKIPDPTLESKTSYINLIENEYEKEEDRLRQEFNSYQKLQAQRIADLLRR</sequence>
<dbReference type="Proteomes" id="UP001150538">
    <property type="component" value="Unassembled WGS sequence"/>
</dbReference>
<dbReference type="EMBL" id="JANBPU010000051">
    <property type="protein sequence ID" value="KAJ1918203.1"/>
    <property type="molecule type" value="Genomic_DNA"/>
</dbReference>
<proteinExistence type="predicted"/>
<organism evidence="2 3">
    <name type="scientific">Mycoemilia scoparia</name>
    <dbReference type="NCBI Taxonomy" id="417184"/>
    <lineage>
        <taxon>Eukaryota</taxon>
        <taxon>Fungi</taxon>
        <taxon>Fungi incertae sedis</taxon>
        <taxon>Zoopagomycota</taxon>
        <taxon>Kickxellomycotina</taxon>
        <taxon>Kickxellomycetes</taxon>
        <taxon>Kickxellales</taxon>
        <taxon>Kickxellaceae</taxon>
        <taxon>Mycoemilia</taxon>
    </lineage>
</organism>
<accession>A0A9W8DNQ9</accession>
<gene>
    <name evidence="2" type="ORF">H4219_002760</name>
</gene>
<evidence type="ECO:0000256" key="1">
    <source>
        <dbReference type="SAM" id="Coils"/>
    </source>
</evidence>
<keyword evidence="1" id="KW-0175">Coiled coil</keyword>
<evidence type="ECO:0000313" key="3">
    <source>
        <dbReference type="Proteomes" id="UP001150538"/>
    </source>
</evidence>
<comment type="caution">
    <text evidence="2">The sequence shown here is derived from an EMBL/GenBank/DDBJ whole genome shotgun (WGS) entry which is preliminary data.</text>
</comment>
<keyword evidence="3" id="KW-1185">Reference proteome</keyword>